<keyword evidence="3 7" id="KW-0347">Helicase</keyword>
<evidence type="ECO:0000313" key="7">
    <source>
        <dbReference type="EMBL" id="MFC4873268.1"/>
    </source>
</evidence>
<comment type="caution">
    <text evidence="7">The sequence shown here is derived from an EMBL/GenBank/DDBJ whole genome shotgun (WGS) entry which is preliminary data.</text>
</comment>
<evidence type="ECO:0000256" key="3">
    <source>
        <dbReference type="ARBA" id="ARBA00022806"/>
    </source>
</evidence>
<sequence length="824" mass="93075">MISPDQLPIFDVIPEIQERLARENTLVLHAPPGAGKSTVLPLYLTGEEWLKGKKILMLEPRRLAAVNIAHRMAGTLGEQVGTTVGYRIRFDHRVSQKTKIEVLTEGILNRMIHHDNALEEIGMVIFDEFHERSLFADVGLALCREIQQILRPDLRILVMSATLDTSNLTNLLGCSSVSCRGKQYPVETIYTENTDLSFLSEYCIKTIHRAMKEQEGDVLVFLPGQGEIRRVKDMFRTSSPDIAVYPLYGQLPLSKQQAAILPHPSGKRKVVLATSIAETSLTIEGIKVIIDSGYTRSSQFDPKSGLSKLVTSTITKDAADQRAGRAGRLGPGTCYRMWTKASHEKLLPFRKPEILEADLTYTVLDLVKWGKDDLNDLCWLTPPPEGAVAQAFDLLHQLDALENGKITAHGQAMHNLPCHPRIAHMLLRAQGKEEQLLAADLAAILEEKDPLPESLSVDVNLRIEALRRFRKESGKNKKFLKIEKVSEVYRKLLHLPQPDNGPVDPYNSGKLLALAFPERIAAARPGNRAQFQLANGKTAFFDHRDDLSSAPWIAVAQMDARDYLGKIFLASPLDPTDLRPFVKQEEEIYWENQKGLQTNLAVKIGHIKLQTKPLPNPDPKLVENLILKVLREEGERLLAFDQDIQNWQNRVLSLKIWNPAQDWPDVSIQQILDHADFWLAGHLDRLKSPDDMRKLNLMDILPYRLDYALQGALTELAPERLTVPSGSNIKLQYSPHGDPPVLSVRLQELFGLMETPRVNHGKIPILIHLLSPGFKPVQVTKDLKSFWNQTYHEVKKELKRRYPKHYWPDDPFAAEAVRGVRRQG</sequence>
<dbReference type="NCBIfam" id="TIGR01970">
    <property type="entry name" value="DEAH_box_HrpB"/>
    <property type="match status" value="1"/>
</dbReference>
<keyword evidence="2 7" id="KW-0378">Hydrolase</keyword>
<dbReference type="EMBL" id="JBHSJJ010000009">
    <property type="protein sequence ID" value="MFC4873268.1"/>
    <property type="molecule type" value="Genomic_DNA"/>
</dbReference>
<evidence type="ECO:0000259" key="6">
    <source>
        <dbReference type="PROSITE" id="PS51194"/>
    </source>
</evidence>
<dbReference type="InterPro" id="IPR001650">
    <property type="entry name" value="Helicase_C-like"/>
</dbReference>
<dbReference type="GO" id="GO:0016787">
    <property type="term" value="F:hydrolase activity"/>
    <property type="evidence" value="ECO:0007669"/>
    <property type="project" value="UniProtKB-KW"/>
</dbReference>
<dbReference type="SMART" id="SM00847">
    <property type="entry name" value="HA2"/>
    <property type="match status" value="1"/>
</dbReference>
<dbReference type="Pfam" id="PF00270">
    <property type="entry name" value="DEAD"/>
    <property type="match status" value="1"/>
</dbReference>
<dbReference type="SUPFAM" id="SSF52540">
    <property type="entry name" value="P-loop containing nucleoside triphosphate hydrolases"/>
    <property type="match status" value="1"/>
</dbReference>
<dbReference type="InterPro" id="IPR014001">
    <property type="entry name" value="Helicase_ATP-bd"/>
</dbReference>
<dbReference type="InterPro" id="IPR011545">
    <property type="entry name" value="DEAD/DEAH_box_helicase_dom"/>
</dbReference>
<dbReference type="SMART" id="SM00490">
    <property type="entry name" value="HELICc"/>
    <property type="match status" value="1"/>
</dbReference>
<dbReference type="Proteomes" id="UP001595818">
    <property type="component" value="Unassembled WGS sequence"/>
</dbReference>
<evidence type="ECO:0000256" key="1">
    <source>
        <dbReference type="ARBA" id="ARBA00022741"/>
    </source>
</evidence>
<evidence type="ECO:0000256" key="2">
    <source>
        <dbReference type="ARBA" id="ARBA00022801"/>
    </source>
</evidence>
<dbReference type="PROSITE" id="PS51194">
    <property type="entry name" value="HELICASE_CTER"/>
    <property type="match status" value="1"/>
</dbReference>
<protein>
    <submittedName>
        <fullName evidence="7">ATP-dependent helicase HrpB</fullName>
        <ecNumber evidence="7">3.6.4.13</ecNumber>
    </submittedName>
</protein>
<dbReference type="EC" id="3.6.4.13" evidence="7"/>
<dbReference type="InterPro" id="IPR007502">
    <property type="entry name" value="Helicase-assoc_dom"/>
</dbReference>
<dbReference type="RefSeq" id="WP_377065953.1">
    <property type="nucleotide sequence ID" value="NZ_JBHSJJ010000009.1"/>
</dbReference>
<keyword evidence="4" id="KW-0067">ATP-binding</keyword>
<dbReference type="Pfam" id="PF00271">
    <property type="entry name" value="Helicase_C"/>
    <property type="match status" value="1"/>
</dbReference>
<name>A0ABV9T3V2_9BACT</name>
<dbReference type="InterPro" id="IPR013689">
    <property type="entry name" value="RNA_helicase_ATP-dep_HrpB_C"/>
</dbReference>
<dbReference type="InterPro" id="IPR010225">
    <property type="entry name" value="HrpB"/>
</dbReference>
<dbReference type="SMART" id="SM00487">
    <property type="entry name" value="DEXDc"/>
    <property type="match status" value="1"/>
</dbReference>
<dbReference type="InterPro" id="IPR027417">
    <property type="entry name" value="P-loop_NTPase"/>
</dbReference>
<dbReference type="PROSITE" id="PS51192">
    <property type="entry name" value="HELICASE_ATP_BIND_1"/>
    <property type="match status" value="1"/>
</dbReference>
<dbReference type="Gene3D" id="1.20.120.1080">
    <property type="match status" value="1"/>
</dbReference>
<gene>
    <name evidence="7" type="primary">hrpB</name>
    <name evidence="7" type="ORF">ACFPFU_16325</name>
</gene>
<keyword evidence="8" id="KW-1185">Reference proteome</keyword>
<dbReference type="InterPro" id="IPR049614">
    <property type="entry name" value="HrpB_DEXH"/>
</dbReference>
<organism evidence="7 8">
    <name type="scientific">Negadavirga shengliensis</name>
    <dbReference type="NCBI Taxonomy" id="1389218"/>
    <lineage>
        <taxon>Bacteria</taxon>
        <taxon>Pseudomonadati</taxon>
        <taxon>Bacteroidota</taxon>
        <taxon>Cytophagia</taxon>
        <taxon>Cytophagales</taxon>
        <taxon>Cyclobacteriaceae</taxon>
        <taxon>Negadavirga</taxon>
    </lineage>
</organism>
<dbReference type="GO" id="GO:0003724">
    <property type="term" value="F:RNA helicase activity"/>
    <property type="evidence" value="ECO:0007669"/>
    <property type="project" value="UniProtKB-EC"/>
</dbReference>
<dbReference type="PANTHER" id="PTHR43519">
    <property type="entry name" value="ATP-DEPENDENT RNA HELICASE HRPB"/>
    <property type="match status" value="1"/>
</dbReference>
<feature type="domain" description="Helicase C-terminal" evidence="6">
    <location>
        <begin position="203"/>
        <end position="370"/>
    </location>
</feature>
<feature type="domain" description="Helicase ATP-binding" evidence="5">
    <location>
        <begin position="17"/>
        <end position="168"/>
    </location>
</feature>
<accession>A0ABV9T3V2</accession>
<keyword evidence="1" id="KW-0547">Nucleotide-binding</keyword>
<dbReference type="Gene3D" id="3.40.50.300">
    <property type="entry name" value="P-loop containing nucleotide triphosphate hydrolases"/>
    <property type="match status" value="2"/>
</dbReference>
<dbReference type="Pfam" id="PF08482">
    <property type="entry name" value="HrpB_C"/>
    <property type="match status" value="1"/>
</dbReference>
<dbReference type="PIRSF" id="PIRSF005496">
    <property type="entry name" value="ATP_hel_hrpB"/>
    <property type="match status" value="1"/>
</dbReference>
<evidence type="ECO:0000313" key="8">
    <source>
        <dbReference type="Proteomes" id="UP001595818"/>
    </source>
</evidence>
<evidence type="ECO:0000259" key="5">
    <source>
        <dbReference type="PROSITE" id="PS51192"/>
    </source>
</evidence>
<reference evidence="8" key="1">
    <citation type="journal article" date="2019" name="Int. J. Syst. Evol. Microbiol.">
        <title>The Global Catalogue of Microorganisms (GCM) 10K type strain sequencing project: providing services to taxonomists for standard genome sequencing and annotation.</title>
        <authorList>
            <consortium name="The Broad Institute Genomics Platform"/>
            <consortium name="The Broad Institute Genome Sequencing Center for Infectious Disease"/>
            <person name="Wu L."/>
            <person name="Ma J."/>
        </authorList>
    </citation>
    <scope>NUCLEOTIDE SEQUENCE [LARGE SCALE GENOMIC DNA]</scope>
    <source>
        <strain evidence="8">CGMCC 4.7466</strain>
    </source>
</reference>
<dbReference type="CDD" id="cd18791">
    <property type="entry name" value="SF2_C_RHA"/>
    <property type="match status" value="1"/>
</dbReference>
<dbReference type="PANTHER" id="PTHR43519:SF1">
    <property type="entry name" value="ATP-DEPENDENT RNA HELICASE HRPB"/>
    <property type="match status" value="1"/>
</dbReference>
<evidence type="ECO:0000256" key="4">
    <source>
        <dbReference type="ARBA" id="ARBA00022840"/>
    </source>
</evidence>
<proteinExistence type="predicted"/>
<dbReference type="CDD" id="cd17990">
    <property type="entry name" value="DEXHc_HrpB"/>
    <property type="match status" value="1"/>
</dbReference>